<organism evidence="5">
    <name type="scientific">freshwater metagenome</name>
    <dbReference type="NCBI Taxonomy" id="449393"/>
    <lineage>
        <taxon>unclassified sequences</taxon>
        <taxon>metagenomes</taxon>
        <taxon>ecological metagenomes</taxon>
    </lineage>
</organism>
<dbReference type="AlphaFoldDB" id="A0A6J7I5H9"/>
<evidence type="ECO:0000313" key="5">
    <source>
        <dbReference type="EMBL" id="CAB4926258.1"/>
    </source>
</evidence>
<dbReference type="InterPro" id="IPR009057">
    <property type="entry name" value="Homeodomain-like_sf"/>
</dbReference>
<keyword evidence="1" id="KW-0805">Transcription regulation</keyword>
<keyword evidence="2" id="KW-0238">DNA-binding</keyword>
<evidence type="ECO:0000259" key="4">
    <source>
        <dbReference type="PROSITE" id="PS50977"/>
    </source>
</evidence>
<dbReference type="PANTHER" id="PTHR30055">
    <property type="entry name" value="HTH-TYPE TRANSCRIPTIONAL REGULATOR RUTR"/>
    <property type="match status" value="1"/>
</dbReference>
<sequence>MSVTLNPSPESAVADRILGVAKSILADVGEAGLRIDDVMEGASVQAPVIYRHFGSREGLVQSAYLARHTDNVLATIRLFAANSIDAADETEFRAGFENMMDVIFSGESVEIALVRLEVFAAGLKRPELAGRLSEGQAIAVETPIAVLEMAQAKGWIRPDINVREFVFWAISATLGQAAVARYRREPESAKLWADNHLLAVRAVLFGASS</sequence>
<dbReference type="InterPro" id="IPR050109">
    <property type="entry name" value="HTH-type_TetR-like_transc_reg"/>
</dbReference>
<reference evidence="5" key="1">
    <citation type="submission" date="2020-05" db="EMBL/GenBank/DDBJ databases">
        <authorList>
            <person name="Chiriac C."/>
            <person name="Salcher M."/>
            <person name="Ghai R."/>
            <person name="Kavagutti S V."/>
        </authorList>
    </citation>
    <scope>NUCLEOTIDE SEQUENCE</scope>
</reference>
<accession>A0A6J7I5H9</accession>
<name>A0A6J7I5H9_9ZZZZ</name>
<dbReference type="InterPro" id="IPR036271">
    <property type="entry name" value="Tet_transcr_reg_TetR-rel_C_sf"/>
</dbReference>
<dbReference type="Pfam" id="PF00440">
    <property type="entry name" value="TetR_N"/>
    <property type="match status" value="1"/>
</dbReference>
<dbReference type="EMBL" id="CAFBNC010000011">
    <property type="protein sequence ID" value="CAB4926258.1"/>
    <property type="molecule type" value="Genomic_DNA"/>
</dbReference>
<dbReference type="SUPFAM" id="SSF48498">
    <property type="entry name" value="Tetracyclin repressor-like, C-terminal domain"/>
    <property type="match status" value="1"/>
</dbReference>
<evidence type="ECO:0000256" key="2">
    <source>
        <dbReference type="ARBA" id="ARBA00023125"/>
    </source>
</evidence>
<dbReference type="GO" id="GO:0003700">
    <property type="term" value="F:DNA-binding transcription factor activity"/>
    <property type="evidence" value="ECO:0007669"/>
    <property type="project" value="TreeGrafter"/>
</dbReference>
<gene>
    <name evidence="5" type="ORF">UFOPK3733_00393</name>
</gene>
<proteinExistence type="predicted"/>
<dbReference type="PRINTS" id="PR00455">
    <property type="entry name" value="HTHTETR"/>
</dbReference>
<keyword evidence="3" id="KW-0804">Transcription</keyword>
<dbReference type="SUPFAM" id="SSF46689">
    <property type="entry name" value="Homeodomain-like"/>
    <property type="match status" value="1"/>
</dbReference>
<dbReference type="InterPro" id="IPR001647">
    <property type="entry name" value="HTH_TetR"/>
</dbReference>
<evidence type="ECO:0000256" key="3">
    <source>
        <dbReference type="ARBA" id="ARBA00023163"/>
    </source>
</evidence>
<dbReference type="GO" id="GO:0000976">
    <property type="term" value="F:transcription cis-regulatory region binding"/>
    <property type="evidence" value="ECO:0007669"/>
    <property type="project" value="TreeGrafter"/>
</dbReference>
<dbReference type="Gene3D" id="1.10.357.10">
    <property type="entry name" value="Tetracycline Repressor, domain 2"/>
    <property type="match status" value="1"/>
</dbReference>
<dbReference type="PROSITE" id="PS50977">
    <property type="entry name" value="HTH_TETR_2"/>
    <property type="match status" value="1"/>
</dbReference>
<dbReference type="PANTHER" id="PTHR30055:SF234">
    <property type="entry name" value="HTH-TYPE TRANSCRIPTIONAL REGULATOR BETI"/>
    <property type="match status" value="1"/>
</dbReference>
<evidence type="ECO:0000256" key="1">
    <source>
        <dbReference type="ARBA" id="ARBA00023015"/>
    </source>
</evidence>
<feature type="domain" description="HTH tetR-type" evidence="4">
    <location>
        <begin position="11"/>
        <end position="71"/>
    </location>
</feature>
<protein>
    <submittedName>
        <fullName evidence="5">Unannotated protein</fullName>
    </submittedName>
</protein>